<proteinExistence type="predicted"/>
<dbReference type="Proteomes" id="UP001597227">
    <property type="component" value="Unassembled WGS sequence"/>
</dbReference>
<keyword evidence="3" id="KW-1185">Reference proteome</keyword>
<gene>
    <name evidence="2" type="ORF">ACFSFW_08400</name>
</gene>
<evidence type="ECO:0000313" key="2">
    <source>
        <dbReference type="EMBL" id="MFD1778685.1"/>
    </source>
</evidence>
<keyword evidence="1" id="KW-0472">Membrane</keyword>
<feature type="transmembrane region" description="Helical" evidence="1">
    <location>
        <begin position="29"/>
        <end position="49"/>
    </location>
</feature>
<dbReference type="RefSeq" id="WP_388037118.1">
    <property type="nucleotide sequence ID" value="NZ_JBHUEK010000010.1"/>
</dbReference>
<evidence type="ECO:0000313" key="3">
    <source>
        <dbReference type="Proteomes" id="UP001597227"/>
    </source>
</evidence>
<keyword evidence="1" id="KW-0812">Transmembrane</keyword>
<accession>A0ABW4MQK8</accession>
<sequence>MGCCSPEYRKVVEAQEQKVNQQTNDKVPVWGKIVSISIIIGAIITFVPYK</sequence>
<reference evidence="3" key="1">
    <citation type="journal article" date="2019" name="Int. J. Syst. Evol. Microbiol.">
        <title>The Global Catalogue of Microorganisms (GCM) 10K type strain sequencing project: providing services to taxonomists for standard genome sequencing and annotation.</title>
        <authorList>
            <consortium name="The Broad Institute Genomics Platform"/>
            <consortium name="The Broad Institute Genome Sequencing Center for Infectious Disease"/>
            <person name="Wu L."/>
            <person name="Ma J."/>
        </authorList>
    </citation>
    <scope>NUCLEOTIDE SEQUENCE [LARGE SCALE GENOMIC DNA]</scope>
    <source>
        <strain evidence="3">CCUG 15531</strain>
    </source>
</reference>
<protein>
    <submittedName>
        <fullName evidence="2">Uncharacterized protein</fullName>
    </submittedName>
</protein>
<comment type="caution">
    <text evidence="2">The sequence shown here is derived from an EMBL/GenBank/DDBJ whole genome shotgun (WGS) entry which is preliminary data.</text>
</comment>
<name>A0ABW4MQK8_9BACI</name>
<evidence type="ECO:0000256" key="1">
    <source>
        <dbReference type="SAM" id="Phobius"/>
    </source>
</evidence>
<organism evidence="2 3">
    <name type="scientific">Fredinandcohnia salidurans</name>
    <dbReference type="NCBI Taxonomy" id="2595041"/>
    <lineage>
        <taxon>Bacteria</taxon>
        <taxon>Bacillati</taxon>
        <taxon>Bacillota</taxon>
        <taxon>Bacilli</taxon>
        <taxon>Bacillales</taxon>
        <taxon>Bacillaceae</taxon>
        <taxon>Fredinandcohnia</taxon>
    </lineage>
</organism>
<keyword evidence="1" id="KW-1133">Transmembrane helix</keyword>
<dbReference type="EMBL" id="JBHUEK010000010">
    <property type="protein sequence ID" value="MFD1778685.1"/>
    <property type="molecule type" value="Genomic_DNA"/>
</dbReference>